<dbReference type="EMBL" id="BAAFSV010000001">
    <property type="protein sequence ID" value="GAB1312490.1"/>
    <property type="molecule type" value="Genomic_DNA"/>
</dbReference>
<evidence type="ECO:0000313" key="1">
    <source>
        <dbReference type="EMBL" id="GAB1312490.1"/>
    </source>
</evidence>
<organism evidence="1 2">
    <name type="scientific">Madurella fahalii</name>
    <dbReference type="NCBI Taxonomy" id="1157608"/>
    <lineage>
        <taxon>Eukaryota</taxon>
        <taxon>Fungi</taxon>
        <taxon>Dikarya</taxon>
        <taxon>Ascomycota</taxon>
        <taxon>Pezizomycotina</taxon>
        <taxon>Sordariomycetes</taxon>
        <taxon>Sordariomycetidae</taxon>
        <taxon>Sordariales</taxon>
        <taxon>Sordariales incertae sedis</taxon>
        <taxon>Madurella</taxon>
    </lineage>
</organism>
<sequence>MPTWFLPPDFTFKPEKLPLGAIISHPKYPTDVLALPASSNPPITLPEQDTLVEEAHVHSREVERAVGVNLLAKIAELFSGAVNVNLRRRNLLKYGEVDHEIRTFTTPFAPETLKAIVALPDVRDHIDGSLFGKRPVYIISELRVARTSFTVTKERGTPTSATVSGSGPVPAGLVPMEVGGGISDSVDATKTDEWKTAPGIVFAYQVYAIRAKEGGGSEARANILESSTAFMTGEGEEKQQVMEVVEATIDVLEGDFDELTKFDMECIGDNDVYISFK</sequence>
<comment type="caution">
    <text evidence="1">The sequence shown here is derived from an EMBL/GenBank/DDBJ whole genome shotgun (WGS) entry which is preliminary data.</text>
</comment>
<dbReference type="Proteomes" id="UP001628179">
    <property type="component" value="Unassembled WGS sequence"/>
</dbReference>
<evidence type="ECO:0000313" key="2">
    <source>
        <dbReference type="Proteomes" id="UP001628179"/>
    </source>
</evidence>
<keyword evidence="2" id="KW-1185">Reference proteome</keyword>
<accession>A0ABQ0G420</accession>
<protein>
    <submittedName>
        <fullName evidence="1">Uncharacterized protein</fullName>
    </submittedName>
</protein>
<dbReference type="GeneID" id="98173445"/>
<dbReference type="RefSeq" id="XP_070914223.1">
    <property type="nucleotide sequence ID" value="XM_071058122.1"/>
</dbReference>
<reference evidence="1 2" key="1">
    <citation type="submission" date="2024-09" db="EMBL/GenBank/DDBJ databases">
        <title>Itraconazole resistance in Madurella fahalii resulting from another homologue of gene encoding cytochrome P450 14-alpha sterol demethylase (CYP51).</title>
        <authorList>
            <person name="Yoshioka I."/>
            <person name="Fahal A.H."/>
            <person name="Kaneko S."/>
            <person name="Yaguchi T."/>
        </authorList>
    </citation>
    <scope>NUCLEOTIDE SEQUENCE [LARGE SCALE GENOMIC DNA]</scope>
    <source>
        <strain evidence="1 2">IFM 68171</strain>
    </source>
</reference>
<name>A0ABQ0G420_9PEZI</name>
<gene>
    <name evidence="1" type="ORF">MFIFM68171_02700</name>
</gene>
<proteinExistence type="predicted"/>